<dbReference type="Proteomes" id="UP000278775">
    <property type="component" value="Unassembled WGS sequence"/>
</dbReference>
<reference evidence="2 3" key="1">
    <citation type="submission" date="2018-08" db="EMBL/GenBank/DDBJ databases">
        <title>Chryseobacterium nematophagum: a novel matrix digesting pathogen of nematodes.</title>
        <authorList>
            <person name="Page A."/>
            <person name="Roberts M."/>
            <person name="Felix M.-A."/>
            <person name="Weir W."/>
        </authorList>
    </citation>
    <scope>NUCLEOTIDE SEQUENCE [LARGE SCALE GENOMIC DNA]</scope>
    <source>
        <strain evidence="2 3">JUb129</strain>
    </source>
</reference>
<evidence type="ECO:0000313" key="2">
    <source>
        <dbReference type="EMBL" id="RNA62633.1"/>
    </source>
</evidence>
<organism evidence="2 3">
    <name type="scientific">Chryseobacterium nematophagum</name>
    <dbReference type="NCBI Taxonomy" id="2305228"/>
    <lineage>
        <taxon>Bacteria</taxon>
        <taxon>Pseudomonadati</taxon>
        <taxon>Bacteroidota</taxon>
        <taxon>Flavobacteriia</taxon>
        <taxon>Flavobacteriales</taxon>
        <taxon>Weeksellaceae</taxon>
        <taxon>Chryseobacterium group</taxon>
        <taxon>Chryseobacterium</taxon>
    </lineage>
</organism>
<feature type="chain" id="PRO_5017976544" description="DUF3757 domain-containing protein" evidence="1">
    <location>
        <begin position="19"/>
        <end position="129"/>
    </location>
</feature>
<dbReference type="EMBL" id="QWIU01000002">
    <property type="protein sequence ID" value="RNA62633.1"/>
    <property type="molecule type" value="Genomic_DNA"/>
</dbReference>
<name>A0A3M7TGB7_9FLAO</name>
<gene>
    <name evidence="2" type="ORF">D1631_12155</name>
</gene>
<evidence type="ECO:0000313" key="3">
    <source>
        <dbReference type="Proteomes" id="UP000278775"/>
    </source>
</evidence>
<sequence length="129" mass="14760">MKIVMIIITLAFSQSAFAQSEWTHIDSSSNVDYYIKDVKKIEGSANMYSFSVKTITPPRKTRNKLGAWIYKSGKTSVDNWEINCDKKEYRMTANVSKNKAKSNNKFSEWTDISPDSDIEPLFDAVCNKK</sequence>
<dbReference type="AlphaFoldDB" id="A0A3M7TGB7"/>
<protein>
    <recommendedName>
        <fullName evidence="4">DUF3757 domain-containing protein</fullName>
    </recommendedName>
</protein>
<evidence type="ECO:0008006" key="4">
    <source>
        <dbReference type="Google" id="ProtNLM"/>
    </source>
</evidence>
<accession>A0A3M7TGB7</accession>
<comment type="caution">
    <text evidence="2">The sequence shown here is derived from an EMBL/GenBank/DDBJ whole genome shotgun (WGS) entry which is preliminary data.</text>
</comment>
<feature type="signal peptide" evidence="1">
    <location>
        <begin position="1"/>
        <end position="18"/>
    </location>
</feature>
<evidence type="ECO:0000256" key="1">
    <source>
        <dbReference type="SAM" id="SignalP"/>
    </source>
</evidence>
<proteinExistence type="predicted"/>
<dbReference type="RefSeq" id="WP_122636687.1">
    <property type="nucleotide sequence ID" value="NZ_QWIU01000002.1"/>
</dbReference>
<keyword evidence="1" id="KW-0732">Signal</keyword>